<dbReference type="PATRIC" id="fig|1171373.8.peg.1537"/>
<dbReference type="KEGG" id="pbo:PACID_15520"/>
<gene>
    <name evidence="1" type="ordered locus">PACID_15520</name>
</gene>
<dbReference type="HOGENOM" id="CLU_2668097_0_0_11"/>
<dbReference type="EMBL" id="CP003493">
    <property type="protein sequence ID" value="AFV89365.1"/>
    <property type="molecule type" value="Genomic_DNA"/>
</dbReference>
<evidence type="ECO:0000313" key="1">
    <source>
        <dbReference type="EMBL" id="AFV89365.1"/>
    </source>
</evidence>
<proteinExistence type="predicted"/>
<dbReference type="AlphaFoldDB" id="K7SJE1"/>
<protein>
    <submittedName>
        <fullName evidence="1">Uncharacterized protein</fullName>
    </submittedName>
</protein>
<evidence type="ECO:0000313" key="2">
    <source>
        <dbReference type="Proteomes" id="UP000000214"/>
    </source>
</evidence>
<name>K7SJE1_ACIA4</name>
<sequence>MRLHRRSQPTATPIVSTGPNLACEIHDDDTTVFLRRTGDRVTLHQGFGIGSITISRAAARALAGQLTAITQEQTR</sequence>
<dbReference type="Proteomes" id="UP000000214">
    <property type="component" value="Chromosome"/>
</dbReference>
<reference evidence="1 2" key="1">
    <citation type="journal article" date="2012" name="BMC Genomics">
        <title>The genome sequence of Propionibacterium acidipropionici provides insights into its biotechnological and industrial potential.</title>
        <authorList>
            <person name="Parizzi L.P."/>
            <person name="Grassi M.C."/>
            <person name="Llerena L.A."/>
            <person name="Carazzolle M.F."/>
            <person name="Queiroz V.L."/>
            <person name="Lunardi I."/>
            <person name="Zeidler A.F."/>
            <person name="Teixeira P.J."/>
            <person name="Mieczkowski P."/>
            <person name="Rincones J."/>
            <person name="Pereira G.A."/>
        </authorList>
    </citation>
    <scope>NUCLEOTIDE SEQUENCE [LARGE SCALE GENOMIC DNA]</scope>
    <source>
        <strain evidence="2">ATCC 4875 / DSM 20272 / JCM 6432 / NBRC 12425 / NCIMB 8070</strain>
    </source>
</reference>
<accession>K7SJE1</accession>
<dbReference type="RefSeq" id="WP_015070271.1">
    <property type="nucleotide sequence ID" value="NC_019395.1"/>
</dbReference>
<dbReference type="STRING" id="1171373.PACID_15520"/>
<organism evidence="1 2">
    <name type="scientific">Acidipropionibacterium acidipropionici (strain ATCC 4875 / DSM 20272 / JCM 6432 / NBRC 12425 / NCIMB 8070 / 4)</name>
    <name type="common">Propionibacterium acidipropionici</name>
    <dbReference type="NCBI Taxonomy" id="1171373"/>
    <lineage>
        <taxon>Bacteria</taxon>
        <taxon>Bacillati</taxon>
        <taxon>Actinomycetota</taxon>
        <taxon>Actinomycetes</taxon>
        <taxon>Propionibacteriales</taxon>
        <taxon>Propionibacteriaceae</taxon>
        <taxon>Acidipropionibacterium</taxon>
    </lineage>
</organism>